<organism evidence="1 2">
    <name type="scientific">Larinioides sclopetarius</name>
    <dbReference type="NCBI Taxonomy" id="280406"/>
    <lineage>
        <taxon>Eukaryota</taxon>
        <taxon>Metazoa</taxon>
        <taxon>Ecdysozoa</taxon>
        <taxon>Arthropoda</taxon>
        <taxon>Chelicerata</taxon>
        <taxon>Arachnida</taxon>
        <taxon>Araneae</taxon>
        <taxon>Araneomorphae</taxon>
        <taxon>Entelegynae</taxon>
        <taxon>Araneoidea</taxon>
        <taxon>Araneidae</taxon>
        <taxon>Larinioides</taxon>
    </lineage>
</organism>
<comment type="caution">
    <text evidence="1">The sequence shown here is derived from an EMBL/GenBank/DDBJ whole genome shotgun (WGS) entry which is preliminary data.</text>
</comment>
<keyword evidence="2" id="KW-1185">Reference proteome</keyword>
<accession>A0AAV2BUA8</accession>
<evidence type="ECO:0000313" key="1">
    <source>
        <dbReference type="EMBL" id="CAL1299495.1"/>
    </source>
</evidence>
<evidence type="ECO:0000313" key="2">
    <source>
        <dbReference type="Proteomes" id="UP001497382"/>
    </source>
</evidence>
<dbReference type="EMBL" id="CAXIEN010000504">
    <property type="protein sequence ID" value="CAL1299495.1"/>
    <property type="molecule type" value="Genomic_DNA"/>
</dbReference>
<dbReference type="AlphaFoldDB" id="A0AAV2BUA8"/>
<gene>
    <name evidence="1" type="ORF">LARSCL_LOCUS21391</name>
</gene>
<proteinExistence type="predicted"/>
<sequence>MKVRLEVACRSGRYIDAACYGWMLFIDPDNMGNAD</sequence>
<feature type="non-terminal residue" evidence="1">
    <location>
        <position position="35"/>
    </location>
</feature>
<dbReference type="Proteomes" id="UP001497382">
    <property type="component" value="Unassembled WGS sequence"/>
</dbReference>
<name>A0AAV2BUA8_9ARAC</name>
<reference evidence="1 2" key="1">
    <citation type="submission" date="2024-04" db="EMBL/GenBank/DDBJ databases">
        <authorList>
            <person name="Rising A."/>
            <person name="Reimegard J."/>
            <person name="Sonavane S."/>
            <person name="Akerstrom W."/>
            <person name="Nylinder S."/>
            <person name="Hedman E."/>
            <person name="Kallberg Y."/>
        </authorList>
    </citation>
    <scope>NUCLEOTIDE SEQUENCE [LARGE SCALE GENOMIC DNA]</scope>
</reference>
<protein>
    <submittedName>
        <fullName evidence="1">Uncharacterized protein</fullName>
    </submittedName>
</protein>